<dbReference type="InterPro" id="IPR025972">
    <property type="entry name" value="BetaGal_dom3"/>
</dbReference>
<dbReference type="Gene3D" id="2.60.390.10">
    <property type="entry name" value="Beta-galactosidase, domain 3"/>
    <property type="match status" value="1"/>
</dbReference>
<comment type="caution">
    <text evidence="16">The sequence shown here is derived from an EMBL/GenBank/DDBJ whole genome shotgun (WGS) entry which is preliminary data.</text>
</comment>
<dbReference type="Gene3D" id="3.20.20.80">
    <property type="entry name" value="Glycosidases"/>
    <property type="match status" value="1"/>
</dbReference>
<dbReference type="GO" id="GO:0005576">
    <property type="term" value="C:extracellular region"/>
    <property type="evidence" value="ECO:0007669"/>
    <property type="project" value="UniProtKB-SubCell"/>
</dbReference>
<feature type="signal peptide" evidence="14">
    <location>
        <begin position="1"/>
        <end position="24"/>
    </location>
</feature>
<keyword evidence="11" id="KW-0624">Polysaccharide degradation</keyword>
<gene>
    <name evidence="16" type="ORF">N7493_011383</name>
</gene>
<feature type="domain" description="Beta-galactosidase" evidence="15">
    <location>
        <begin position="407"/>
        <end position="587"/>
    </location>
</feature>
<keyword evidence="8" id="KW-0325">Glycoprotein</keyword>
<keyword evidence="17" id="KW-1185">Reference proteome</keyword>
<protein>
    <recommendedName>
        <fullName evidence="4">beta-galactosidase</fullName>
        <ecNumber evidence="4">3.2.1.23</ecNumber>
    </recommendedName>
    <alternativeName>
        <fullName evidence="12">Lactase A</fullName>
    </alternativeName>
</protein>
<dbReference type="InterPro" id="IPR018954">
    <property type="entry name" value="Betagal_dom2"/>
</dbReference>
<dbReference type="GO" id="GO:0004565">
    <property type="term" value="F:beta-galactosidase activity"/>
    <property type="evidence" value="ECO:0007669"/>
    <property type="project" value="UniProtKB-EC"/>
</dbReference>
<dbReference type="Pfam" id="PF13364">
    <property type="entry name" value="BetaGal_ABD2"/>
    <property type="match status" value="2"/>
</dbReference>
<name>A0AAD6HC08_9EURO</name>
<dbReference type="FunFam" id="2.60.120.260:FF:000065">
    <property type="entry name" value="Beta-galactosidase A"/>
    <property type="match status" value="1"/>
</dbReference>
<dbReference type="Pfam" id="PF13363">
    <property type="entry name" value="BetaGal_dom3"/>
    <property type="match status" value="1"/>
</dbReference>
<dbReference type="InterPro" id="IPR008979">
    <property type="entry name" value="Galactose-bd-like_sf"/>
</dbReference>
<evidence type="ECO:0000256" key="14">
    <source>
        <dbReference type="SAM" id="SignalP"/>
    </source>
</evidence>
<dbReference type="SUPFAM" id="SSF51011">
    <property type="entry name" value="Glycosyl hydrolase domain"/>
    <property type="match status" value="1"/>
</dbReference>
<evidence type="ECO:0000313" key="16">
    <source>
        <dbReference type="EMBL" id="KAJ5704245.1"/>
    </source>
</evidence>
<evidence type="ECO:0000256" key="4">
    <source>
        <dbReference type="ARBA" id="ARBA00012756"/>
    </source>
</evidence>
<dbReference type="Pfam" id="PF10435">
    <property type="entry name" value="BetaGal_dom2"/>
    <property type="match status" value="1"/>
</dbReference>
<comment type="similarity">
    <text evidence="3 13">Belongs to the glycosyl hydrolase 35 family.</text>
</comment>
<dbReference type="Gene3D" id="2.102.20.10">
    <property type="entry name" value="Beta-galactosidase, domain 2"/>
    <property type="match status" value="1"/>
</dbReference>
<evidence type="ECO:0000256" key="8">
    <source>
        <dbReference type="ARBA" id="ARBA00023180"/>
    </source>
</evidence>
<dbReference type="InterPro" id="IPR031330">
    <property type="entry name" value="Gly_Hdrlase_35_cat"/>
</dbReference>
<reference evidence="16" key="1">
    <citation type="journal article" date="2023" name="IMA Fungus">
        <title>Comparative genomic study of the Penicillium genus elucidates a diverse pangenome and 15 lateral gene transfer events.</title>
        <authorList>
            <person name="Petersen C."/>
            <person name="Sorensen T."/>
            <person name="Nielsen M.R."/>
            <person name="Sondergaard T.E."/>
            <person name="Sorensen J.L."/>
            <person name="Fitzpatrick D.A."/>
            <person name="Frisvad J.C."/>
            <person name="Nielsen K.L."/>
        </authorList>
    </citation>
    <scope>NUCLEOTIDE SEQUENCE</scope>
    <source>
        <strain evidence="16">IBT 17514</strain>
    </source>
</reference>
<feature type="chain" id="PRO_5042211998" description="beta-galactosidase" evidence="14">
    <location>
        <begin position="25"/>
        <end position="1012"/>
    </location>
</feature>
<dbReference type="Proteomes" id="UP001215712">
    <property type="component" value="Unassembled WGS sequence"/>
</dbReference>
<sequence>MAPLSKILSGVSLLALSLPSIATSSSSTEDSVTQWPLHNDGYNKVVEWDHYSFQIDDQRIFVFSGEFHYWRIPVPGLWRDILEKIKAAGFTAFSFYSNWAYHAPNNQTLDFSTGAHDIAPLYELAEEIGLYILVRPGPYINAETTAGGFPLWLTTGDYGSLRNNDTRYTKAWTPYFTEMSKITSKYQVTNGHNTIGYQIENEYGDQWVSVSEKTPNNTAIAYMELLEANARENGITVPLTANDPNMNSWSWGTDYTNGEGNVDIAGVDSYPSCWTCDISQCDSTNGAYVAYQVVDYIDYFSEYSPTLPGFMPEFQGGSYNPWGGPEGGCPEDTGADFANLFYRWNIGQRVTAMSLYMIFGGTNWGGIATPVTATSYDYSAPISEDRSIGSKYYETKLLALFTRTAKDLPKTDLIGNGTQYTDNSDVRAYELRNPDTNAGFYATFHSNTSTDTNEAFHLKVDTSVGKLTVPQHGGVIRLNGHQSKIIVTDFTFGSGSLLYSTAEVLTYAVFDKVPTLVLWVPTGESGEFNVKGAKKGSTKSCQGCSDVKFIKEKGGLTATFTQSYGMSVLEIDDIRVVILDRTYAYTFWAPALTTNPFVPETESVLVSGPYLVRGASQSGSKLALTGDIVNTTTLVEVFAEEKVKSLTWNGNSVKTTRTAYGSLKGYVSAPKAIDLPALTSWKYKDSLPERFASYDDSGIAWVAADHMTTLNPRTPTYLPVLYADEYGFHNGIRLWRGYFNDSATAVSLNVQGGTAFGWSAWLNGELLGSFFGDDTSEQYNLTLSFSNVTVNTDTPNVLLVVHDDTGHDETTGALNPRGILDVSLAGSSSGFTHWRLAGTAGGESNLDPVRGVYNEDGLHAERVGWHLPGFDASSWDSVKGSDLTFEGATVRFFRTTVSLDLPTDHDVSVSFVLGTPTGSPLTYRTQLFVNGYQYGRFNPYIGNQVEFPVPLGVLNYQGENTISVAVWAQSEEGAGISVDWKVNYVSTTSLDIKEIDDASLRPVWTKERLEYA</sequence>
<dbReference type="EC" id="3.2.1.23" evidence="4"/>
<dbReference type="PRINTS" id="PR00742">
    <property type="entry name" value="GLHYDRLASE35"/>
</dbReference>
<accession>A0AAD6HC08</accession>
<evidence type="ECO:0000313" key="17">
    <source>
        <dbReference type="Proteomes" id="UP001215712"/>
    </source>
</evidence>
<dbReference type="SUPFAM" id="SSF117100">
    <property type="entry name" value="Beta-galactosidase LacA, domain 3"/>
    <property type="match status" value="1"/>
</dbReference>
<dbReference type="FunFam" id="2.60.390.10:FF:000001">
    <property type="entry name" value="Beta-galactosidase A"/>
    <property type="match status" value="1"/>
</dbReference>
<dbReference type="SMART" id="SM01029">
    <property type="entry name" value="BetaGal_dom2"/>
    <property type="match status" value="1"/>
</dbReference>
<evidence type="ECO:0000256" key="11">
    <source>
        <dbReference type="ARBA" id="ARBA00023326"/>
    </source>
</evidence>
<comment type="subcellular location">
    <subcellularLocation>
        <location evidence="2">Secreted</location>
    </subcellularLocation>
</comment>
<dbReference type="InterPro" id="IPR017853">
    <property type="entry name" value="GH"/>
</dbReference>
<keyword evidence="5" id="KW-0964">Secreted</keyword>
<evidence type="ECO:0000256" key="9">
    <source>
        <dbReference type="ARBA" id="ARBA00023277"/>
    </source>
</evidence>
<evidence type="ECO:0000256" key="12">
    <source>
        <dbReference type="ARBA" id="ARBA00078160"/>
    </source>
</evidence>
<dbReference type="SUPFAM" id="SSF49785">
    <property type="entry name" value="Galactose-binding domain-like"/>
    <property type="match status" value="2"/>
</dbReference>
<keyword evidence="6 14" id="KW-0732">Signal</keyword>
<proteinExistence type="inferred from homology"/>
<dbReference type="SUPFAM" id="SSF51445">
    <property type="entry name" value="(Trans)glycosidases"/>
    <property type="match status" value="1"/>
</dbReference>
<comment type="catalytic activity">
    <reaction evidence="1">
        <text>Hydrolysis of terminal non-reducing beta-D-galactose residues in beta-D-galactosides.</text>
        <dbReference type="EC" id="3.2.1.23"/>
    </reaction>
</comment>
<evidence type="ECO:0000256" key="13">
    <source>
        <dbReference type="RuleBase" id="RU003679"/>
    </source>
</evidence>
<keyword evidence="9" id="KW-0119">Carbohydrate metabolism</keyword>
<dbReference type="FunFam" id="3.20.20.80:FF:000040">
    <property type="entry name" value="Beta-galactosidase A"/>
    <property type="match status" value="1"/>
</dbReference>
<dbReference type="EMBL" id="JAQJAN010000020">
    <property type="protein sequence ID" value="KAJ5704245.1"/>
    <property type="molecule type" value="Genomic_DNA"/>
</dbReference>
<evidence type="ECO:0000256" key="2">
    <source>
        <dbReference type="ARBA" id="ARBA00004613"/>
    </source>
</evidence>
<evidence type="ECO:0000256" key="10">
    <source>
        <dbReference type="ARBA" id="ARBA00023295"/>
    </source>
</evidence>
<dbReference type="FunFam" id="2.102.20.10:FF:000001">
    <property type="entry name" value="Beta-galactosidase A"/>
    <property type="match status" value="1"/>
</dbReference>
<evidence type="ECO:0000256" key="1">
    <source>
        <dbReference type="ARBA" id="ARBA00001412"/>
    </source>
</evidence>
<organism evidence="16 17">
    <name type="scientific">Penicillium malachiteum</name>
    <dbReference type="NCBI Taxonomy" id="1324776"/>
    <lineage>
        <taxon>Eukaryota</taxon>
        <taxon>Fungi</taxon>
        <taxon>Dikarya</taxon>
        <taxon>Ascomycota</taxon>
        <taxon>Pezizomycotina</taxon>
        <taxon>Eurotiomycetes</taxon>
        <taxon>Eurotiomycetidae</taxon>
        <taxon>Eurotiales</taxon>
        <taxon>Aspergillaceae</taxon>
        <taxon>Penicillium</taxon>
    </lineage>
</organism>
<evidence type="ECO:0000259" key="15">
    <source>
        <dbReference type="SMART" id="SM01029"/>
    </source>
</evidence>
<dbReference type="Pfam" id="PF01301">
    <property type="entry name" value="Glyco_hydro_35"/>
    <property type="match status" value="1"/>
</dbReference>
<keyword evidence="7" id="KW-0378">Hydrolase</keyword>
<dbReference type="GO" id="GO:0000272">
    <property type="term" value="P:polysaccharide catabolic process"/>
    <property type="evidence" value="ECO:0007669"/>
    <property type="project" value="UniProtKB-KW"/>
</dbReference>
<dbReference type="AlphaFoldDB" id="A0AAD6HC08"/>
<evidence type="ECO:0000256" key="5">
    <source>
        <dbReference type="ARBA" id="ARBA00022525"/>
    </source>
</evidence>
<reference evidence="16" key="2">
    <citation type="submission" date="2023-01" db="EMBL/GenBank/DDBJ databases">
        <authorList>
            <person name="Petersen C."/>
        </authorList>
    </citation>
    <scope>NUCLEOTIDE SEQUENCE</scope>
    <source>
        <strain evidence="16">IBT 17514</strain>
    </source>
</reference>
<dbReference type="Gene3D" id="2.60.120.260">
    <property type="entry name" value="Galactose-binding domain-like"/>
    <property type="match status" value="2"/>
</dbReference>
<keyword evidence="10" id="KW-0326">Glycosidase</keyword>
<evidence type="ECO:0000256" key="7">
    <source>
        <dbReference type="ARBA" id="ARBA00022801"/>
    </source>
</evidence>
<dbReference type="InterPro" id="IPR025300">
    <property type="entry name" value="BetaGal_jelly_roll_dom"/>
</dbReference>
<evidence type="ECO:0000256" key="3">
    <source>
        <dbReference type="ARBA" id="ARBA00009809"/>
    </source>
</evidence>
<dbReference type="InterPro" id="IPR037110">
    <property type="entry name" value="Betagal_dom2_sf"/>
</dbReference>
<evidence type="ECO:0000256" key="6">
    <source>
        <dbReference type="ARBA" id="ARBA00022729"/>
    </source>
</evidence>
<dbReference type="PANTHER" id="PTHR23421">
    <property type="entry name" value="BETA-GALACTOSIDASE RELATED"/>
    <property type="match status" value="1"/>
</dbReference>
<dbReference type="InterPro" id="IPR001944">
    <property type="entry name" value="Glycoside_Hdrlase_35"/>
</dbReference>
<dbReference type="InterPro" id="IPR036833">
    <property type="entry name" value="BetaGal_dom3_sf"/>
</dbReference>